<dbReference type="InterPro" id="IPR000064">
    <property type="entry name" value="NLP_P60_dom"/>
</dbReference>
<dbReference type="Pfam" id="PF00877">
    <property type="entry name" value="NLPC_P60"/>
    <property type="match status" value="1"/>
</dbReference>
<keyword evidence="6" id="KW-0732">Signal</keyword>
<dbReference type="Gene3D" id="3.90.1720.10">
    <property type="entry name" value="endopeptidase domain like (from Nostoc punctiforme)"/>
    <property type="match status" value="1"/>
</dbReference>
<dbReference type="InterPro" id="IPR038765">
    <property type="entry name" value="Papain-like_cys_pep_sf"/>
</dbReference>
<dbReference type="PANTHER" id="PTHR47053:SF1">
    <property type="entry name" value="MUREIN DD-ENDOPEPTIDASE MEPH-RELATED"/>
    <property type="match status" value="1"/>
</dbReference>
<dbReference type="EMBL" id="BAAANO010000018">
    <property type="protein sequence ID" value="GAA2009587.1"/>
    <property type="molecule type" value="Genomic_DNA"/>
</dbReference>
<reference evidence="9" key="1">
    <citation type="journal article" date="2019" name="Int. J. Syst. Evol. Microbiol.">
        <title>The Global Catalogue of Microorganisms (GCM) 10K type strain sequencing project: providing services to taxonomists for standard genome sequencing and annotation.</title>
        <authorList>
            <consortium name="The Broad Institute Genomics Platform"/>
            <consortium name="The Broad Institute Genome Sequencing Center for Infectious Disease"/>
            <person name="Wu L."/>
            <person name="Ma J."/>
        </authorList>
    </citation>
    <scope>NUCLEOTIDE SEQUENCE [LARGE SCALE GENOMIC DNA]</scope>
    <source>
        <strain evidence="9">JCM 14546</strain>
    </source>
</reference>
<protein>
    <recommendedName>
        <fullName evidence="7">NlpC/P60 domain-containing protein</fullName>
    </recommendedName>
</protein>
<evidence type="ECO:0000256" key="5">
    <source>
        <dbReference type="SAM" id="MobiDB-lite"/>
    </source>
</evidence>
<dbReference type="SUPFAM" id="SSF54001">
    <property type="entry name" value="Cysteine proteinases"/>
    <property type="match status" value="1"/>
</dbReference>
<feature type="region of interest" description="Disordered" evidence="5">
    <location>
        <begin position="50"/>
        <end position="121"/>
    </location>
</feature>
<keyword evidence="9" id="KW-1185">Reference proteome</keyword>
<evidence type="ECO:0000256" key="2">
    <source>
        <dbReference type="ARBA" id="ARBA00022670"/>
    </source>
</evidence>
<feature type="compositionally biased region" description="Low complexity" evidence="5">
    <location>
        <begin position="50"/>
        <end position="62"/>
    </location>
</feature>
<feature type="chain" id="PRO_5045202646" description="NlpC/P60 domain-containing protein" evidence="6">
    <location>
        <begin position="36"/>
        <end position="502"/>
    </location>
</feature>
<dbReference type="PANTHER" id="PTHR47053">
    <property type="entry name" value="MUREIN DD-ENDOPEPTIDASE MEPH-RELATED"/>
    <property type="match status" value="1"/>
</dbReference>
<dbReference type="InterPro" id="IPR013207">
    <property type="entry name" value="LGFP"/>
</dbReference>
<evidence type="ECO:0000256" key="1">
    <source>
        <dbReference type="ARBA" id="ARBA00007074"/>
    </source>
</evidence>
<evidence type="ECO:0000313" key="9">
    <source>
        <dbReference type="Proteomes" id="UP001500755"/>
    </source>
</evidence>
<sequence length="502" mass="52550">MYTRKLPFSAARHRAAAALVLALGVSTFVGTAAHAAPASLSGHAIDLQAPTASPAEPTTEAPAPKPTPTPSKTPEAPATSTPPSPSAKPTPTGTTAPPAEPTTAPTTEAPKPAEPKTWNGHTVTGDYLAAWNALDGETGPLGLPTSGVQSGLADGGAVQTFEKGAIYSSPSGTWAIRGTMYDAWKGLGAENSPLGYPTGVLHCGLTGGGCYQTFEEGHLHWSESTGAHATYGLIGDAWTRAGSENSALGYPVAERSCTDDVCTQEFENGEWMSWHDGTTASLYGAIRSSWLWNDGASGVLGNPKASQVCGLKNGGCYQHFENGYIHWSPSTGAHAITGLMLQEWQAQGSENGSWGYPTGAMITLDDGRFRQTFEGGTQIVGESSEESLREDIVSTARSYIGVPYVWGGTSPSGWDCSGFVAHVLGKHGIDMPRNSAAQASAGYRISESEAKPGDLVYVPGHIGIVSDRKGYMIDAGSSRTNTSERSYSWMTDRGATFIRVID</sequence>
<keyword evidence="2" id="KW-0645">Protease</keyword>
<evidence type="ECO:0000256" key="6">
    <source>
        <dbReference type="SAM" id="SignalP"/>
    </source>
</evidence>
<dbReference type="PROSITE" id="PS51935">
    <property type="entry name" value="NLPC_P60"/>
    <property type="match status" value="1"/>
</dbReference>
<gene>
    <name evidence="8" type="ORF">GCM10009755_20520</name>
</gene>
<dbReference type="Proteomes" id="UP001500755">
    <property type="component" value="Unassembled WGS sequence"/>
</dbReference>
<proteinExistence type="inferred from homology"/>
<dbReference type="InterPro" id="IPR051202">
    <property type="entry name" value="Peptidase_C40"/>
</dbReference>
<evidence type="ECO:0000259" key="7">
    <source>
        <dbReference type="PROSITE" id="PS51935"/>
    </source>
</evidence>
<feature type="signal peptide" evidence="6">
    <location>
        <begin position="1"/>
        <end position="35"/>
    </location>
</feature>
<dbReference type="RefSeq" id="WP_344309380.1">
    <property type="nucleotide sequence ID" value="NZ_BAAANO010000018.1"/>
</dbReference>
<accession>A0ABP5EWC6</accession>
<keyword evidence="4" id="KW-0788">Thiol protease</keyword>
<comment type="similarity">
    <text evidence="1">Belongs to the peptidase C40 family.</text>
</comment>
<feature type="compositionally biased region" description="Low complexity" evidence="5">
    <location>
        <begin position="89"/>
        <end position="110"/>
    </location>
</feature>
<dbReference type="Pfam" id="PF08310">
    <property type="entry name" value="LGFP"/>
    <property type="match status" value="4"/>
</dbReference>
<evidence type="ECO:0000256" key="4">
    <source>
        <dbReference type="ARBA" id="ARBA00022807"/>
    </source>
</evidence>
<comment type="caution">
    <text evidence="8">The sequence shown here is derived from an EMBL/GenBank/DDBJ whole genome shotgun (WGS) entry which is preliminary data.</text>
</comment>
<evidence type="ECO:0000313" key="8">
    <source>
        <dbReference type="EMBL" id="GAA2009587.1"/>
    </source>
</evidence>
<name>A0ABP5EWC6_9MICO</name>
<organism evidence="8 9">
    <name type="scientific">Brevibacterium samyangense</name>
    <dbReference type="NCBI Taxonomy" id="366888"/>
    <lineage>
        <taxon>Bacteria</taxon>
        <taxon>Bacillati</taxon>
        <taxon>Actinomycetota</taxon>
        <taxon>Actinomycetes</taxon>
        <taxon>Micrococcales</taxon>
        <taxon>Brevibacteriaceae</taxon>
        <taxon>Brevibacterium</taxon>
    </lineage>
</organism>
<evidence type="ECO:0000256" key="3">
    <source>
        <dbReference type="ARBA" id="ARBA00022801"/>
    </source>
</evidence>
<keyword evidence="3" id="KW-0378">Hydrolase</keyword>
<feature type="domain" description="NlpC/P60" evidence="7">
    <location>
        <begin position="386"/>
        <end position="501"/>
    </location>
</feature>